<evidence type="ECO:0000313" key="3">
    <source>
        <dbReference type="EMBL" id="TKR82102.1"/>
    </source>
</evidence>
<sequence>MWSILLVSFPQTFLCFFFLVSCSKKKEKSSVQSHQQSKPIVRRADFVFEAKSKSVSADGSLDLSKTKEEEKNAAKSNDSNDEGHGDTLKSPPREAPKKTRTKDSVDASLPSVQKKRGPDETLQTASTEDA</sequence>
<evidence type="ECO:0000313" key="4">
    <source>
        <dbReference type="Proteomes" id="UP000298663"/>
    </source>
</evidence>
<name>A0A4U5NHB5_STECR</name>
<comment type="caution">
    <text evidence="3">The sequence shown here is derived from an EMBL/GenBank/DDBJ whole genome shotgun (WGS) entry which is preliminary data.</text>
</comment>
<dbReference type="Proteomes" id="UP000298663">
    <property type="component" value="Unassembled WGS sequence"/>
</dbReference>
<evidence type="ECO:0000256" key="1">
    <source>
        <dbReference type="SAM" id="MobiDB-lite"/>
    </source>
</evidence>
<keyword evidence="4" id="KW-1185">Reference proteome</keyword>
<reference evidence="3 4" key="2">
    <citation type="journal article" date="2019" name="G3 (Bethesda)">
        <title>Hybrid Assembly of the Genome of the Entomopathogenic Nematode Steinernema carpocapsae Identifies the X-Chromosome.</title>
        <authorList>
            <person name="Serra L."/>
            <person name="Macchietto M."/>
            <person name="Macias-Munoz A."/>
            <person name="McGill C.J."/>
            <person name="Rodriguez I.M."/>
            <person name="Rodriguez B."/>
            <person name="Murad R."/>
            <person name="Mortazavi A."/>
        </authorList>
    </citation>
    <scope>NUCLEOTIDE SEQUENCE [LARGE SCALE GENOMIC DNA]</scope>
    <source>
        <strain evidence="3 4">ALL</strain>
    </source>
</reference>
<evidence type="ECO:0000256" key="2">
    <source>
        <dbReference type="SAM" id="SignalP"/>
    </source>
</evidence>
<feature type="compositionally biased region" description="Basic and acidic residues" evidence="1">
    <location>
        <begin position="64"/>
        <end position="73"/>
    </location>
</feature>
<feature type="compositionally biased region" description="Basic and acidic residues" evidence="1">
    <location>
        <begin position="81"/>
        <end position="105"/>
    </location>
</feature>
<organism evidence="3 4">
    <name type="scientific">Steinernema carpocapsae</name>
    <name type="common">Entomopathogenic nematode</name>
    <dbReference type="NCBI Taxonomy" id="34508"/>
    <lineage>
        <taxon>Eukaryota</taxon>
        <taxon>Metazoa</taxon>
        <taxon>Ecdysozoa</taxon>
        <taxon>Nematoda</taxon>
        <taxon>Chromadorea</taxon>
        <taxon>Rhabditida</taxon>
        <taxon>Tylenchina</taxon>
        <taxon>Panagrolaimomorpha</taxon>
        <taxon>Strongyloidoidea</taxon>
        <taxon>Steinernematidae</taxon>
        <taxon>Steinernema</taxon>
    </lineage>
</organism>
<gene>
    <name evidence="3" type="ORF">L596_015875</name>
</gene>
<accession>A0A4U5NHB5</accession>
<feature type="signal peptide" evidence="2">
    <location>
        <begin position="1"/>
        <end position="15"/>
    </location>
</feature>
<dbReference type="EMBL" id="AZBU02000004">
    <property type="protein sequence ID" value="TKR82102.1"/>
    <property type="molecule type" value="Genomic_DNA"/>
</dbReference>
<dbReference type="AlphaFoldDB" id="A0A4U5NHB5"/>
<feature type="chain" id="PRO_5020951310" evidence="2">
    <location>
        <begin position="16"/>
        <end position="130"/>
    </location>
</feature>
<reference evidence="3 4" key="1">
    <citation type="journal article" date="2015" name="Genome Biol.">
        <title>Comparative genomics of Steinernema reveals deeply conserved gene regulatory networks.</title>
        <authorList>
            <person name="Dillman A.R."/>
            <person name="Macchietto M."/>
            <person name="Porter C.F."/>
            <person name="Rogers A."/>
            <person name="Williams B."/>
            <person name="Antoshechkin I."/>
            <person name="Lee M.M."/>
            <person name="Goodwin Z."/>
            <person name="Lu X."/>
            <person name="Lewis E.E."/>
            <person name="Goodrich-Blair H."/>
            <person name="Stock S.P."/>
            <person name="Adams B.J."/>
            <person name="Sternberg P.W."/>
            <person name="Mortazavi A."/>
        </authorList>
    </citation>
    <scope>NUCLEOTIDE SEQUENCE [LARGE SCALE GENOMIC DNA]</scope>
    <source>
        <strain evidence="3 4">ALL</strain>
    </source>
</reference>
<feature type="region of interest" description="Disordered" evidence="1">
    <location>
        <begin position="52"/>
        <end position="130"/>
    </location>
</feature>
<feature type="compositionally biased region" description="Polar residues" evidence="1">
    <location>
        <begin position="121"/>
        <end position="130"/>
    </location>
</feature>
<protein>
    <submittedName>
        <fullName evidence="3">Uncharacterized protein</fullName>
    </submittedName>
</protein>
<proteinExistence type="predicted"/>
<keyword evidence="2" id="KW-0732">Signal</keyword>